<dbReference type="NCBIfam" id="TIGR03709">
    <property type="entry name" value="PPK2_rel_1"/>
    <property type="match status" value="1"/>
</dbReference>
<dbReference type="PIRSF" id="PIRSF028756">
    <property type="entry name" value="PPK2_prd"/>
    <property type="match status" value="1"/>
</dbReference>
<dbReference type="InterPro" id="IPR016898">
    <property type="entry name" value="Polyphosphate_phosphotransfera"/>
</dbReference>
<reference evidence="4" key="1">
    <citation type="journal article" date="2014" name="Int. J. Syst. Evol. Microbiol.">
        <title>Complete genome sequence of Corynebacterium casei LMG S-19264T (=DSM 44701T), isolated from a smear-ripened cheese.</title>
        <authorList>
            <consortium name="US DOE Joint Genome Institute (JGI-PGF)"/>
            <person name="Walter F."/>
            <person name="Albersmeier A."/>
            <person name="Kalinowski J."/>
            <person name="Ruckert C."/>
        </authorList>
    </citation>
    <scope>NUCLEOTIDE SEQUENCE</scope>
    <source>
        <strain evidence="4">CGMCC 1.12827</strain>
    </source>
</reference>
<dbReference type="InterPro" id="IPR027417">
    <property type="entry name" value="P-loop_NTPase"/>
</dbReference>
<accession>A0A916TDY3</accession>
<evidence type="ECO:0000259" key="3">
    <source>
        <dbReference type="Pfam" id="PF03976"/>
    </source>
</evidence>
<gene>
    <name evidence="4" type="ORF">GCM10011489_31060</name>
</gene>
<dbReference type="SUPFAM" id="SSF52540">
    <property type="entry name" value="P-loop containing nucleoside triphosphate hydrolases"/>
    <property type="match status" value="1"/>
</dbReference>
<name>A0A916TDY3_9ACTN</name>
<sequence length="305" mass="34804">MTGTALRAISLICMSVDWKQLADGARVEPGTRVKLHRDFDPGYKDDLGKDAGNKALAEAKKHLFELQDRFYASADRSMLVVLQAIDAAGKDSTIKHVMSGMNPQGVDVYSFKAPSSLEASHDWLWRHQIAAPALGRIAVFNRSHYENVTVTRVHPEMLWPKAATLHTSGIWARRFDQINNWERHLTENGTVVVKLFLNVSKKEQGKRFLERIDRPEKNWKFSSTDLAERERWDDYQHAFSEMLTHTSTDYAPWYVVPADHKWFSRLTTLSILLETLTALDPHYPEVDEETRAALEDARASLVAES</sequence>
<dbReference type="PANTHER" id="PTHR34383">
    <property type="entry name" value="POLYPHOSPHATE:AMP PHOSPHOTRANSFERASE-RELATED"/>
    <property type="match status" value="1"/>
</dbReference>
<organism evidence="4 5">
    <name type="scientific">Gordonia jinhuaensis</name>
    <dbReference type="NCBI Taxonomy" id="1517702"/>
    <lineage>
        <taxon>Bacteria</taxon>
        <taxon>Bacillati</taxon>
        <taxon>Actinomycetota</taxon>
        <taxon>Actinomycetes</taxon>
        <taxon>Mycobacteriales</taxon>
        <taxon>Gordoniaceae</taxon>
        <taxon>Gordonia</taxon>
    </lineage>
</organism>
<dbReference type="GO" id="GO:0008976">
    <property type="term" value="F:polyphosphate kinase activity"/>
    <property type="evidence" value="ECO:0007669"/>
    <property type="project" value="InterPro"/>
</dbReference>
<feature type="domain" description="Polyphosphate kinase-2-related" evidence="3">
    <location>
        <begin position="48"/>
        <end position="278"/>
    </location>
</feature>
<dbReference type="Pfam" id="PF03976">
    <property type="entry name" value="PPK2"/>
    <property type="match status" value="1"/>
</dbReference>
<keyword evidence="2" id="KW-0418">Kinase</keyword>
<dbReference type="AlphaFoldDB" id="A0A916TDY3"/>
<evidence type="ECO:0000256" key="2">
    <source>
        <dbReference type="ARBA" id="ARBA00022777"/>
    </source>
</evidence>
<dbReference type="GO" id="GO:0006797">
    <property type="term" value="P:polyphosphate metabolic process"/>
    <property type="evidence" value="ECO:0007669"/>
    <property type="project" value="InterPro"/>
</dbReference>
<dbReference type="InterPro" id="IPR022488">
    <property type="entry name" value="PPK2-related"/>
</dbReference>
<evidence type="ECO:0000313" key="4">
    <source>
        <dbReference type="EMBL" id="GGB41272.1"/>
    </source>
</evidence>
<protein>
    <recommendedName>
        <fullName evidence="3">Polyphosphate kinase-2-related domain-containing protein</fullName>
    </recommendedName>
</protein>
<comment type="caution">
    <text evidence="4">The sequence shown here is derived from an EMBL/GenBank/DDBJ whole genome shotgun (WGS) entry which is preliminary data.</text>
</comment>
<dbReference type="Gene3D" id="3.40.50.300">
    <property type="entry name" value="P-loop containing nucleotide triphosphate hydrolases"/>
    <property type="match status" value="1"/>
</dbReference>
<dbReference type="Proteomes" id="UP000621454">
    <property type="component" value="Unassembled WGS sequence"/>
</dbReference>
<evidence type="ECO:0000256" key="1">
    <source>
        <dbReference type="ARBA" id="ARBA00022679"/>
    </source>
</evidence>
<dbReference type="PANTHER" id="PTHR34383:SF3">
    <property type="entry name" value="POLYPHOSPHATE:AMP PHOSPHOTRANSFERASE"/>
    <property type="match status" value="1"/>
</dbReference>
<reference evidence="4" key="2">
    <citation type="submission" date="2020-09" db="EMBL/GenBank/DDBJ databases">
        <authorList>
            <person name="Sun Q."/>
            <person name="Zhou Y."/>
        </authorList>
    </citation>
    <scope>NUCLEOTIDE SEQUENCE</scope>
    <source>
        <strain evidence="4">CGMCC 1.12827</strain>
    </source>
</reference>
<keyword evidence="1" id="KW-0808">Transferase</keyword>
<dbReference type="InterPro" id="IPR022300">
    <property type="entry name" value="PPK2-rel_1"/>
</dbReference>
<evidence type="ECO:0000313" key="5">
    <source>
        <dbReference type="Proteomes" id="UP000621454"/>
    </source>
</evidence>
<dbReference type="EMBL" id="BMGC01000028">
    <property type="protein sequence ID" value="GGB41272.1"/>
    <property type="molecule type" value="Genomic_DNA"/>
</dbReference>
<keyword evidence="5" id="KW-1185">Reference proteome</keyword>
<proteinExistence type="predicted"/>